<evidence type="ECO:0000313" key="3">
    <source>
        <dbReference type="Proteomes" id="UP000433652"/>
    </source>
</evidence>
<evidence type="ECO:0000256" key="1">
    <source>
        <dbReference type="SAM" id="Phobius"/>
    </source>
</evidence>
<feature type="transmembrane region" description="Helical" evidence="1">
    <location>
        <begin position="45"/>
        <end position="65"/>
    </location>
</feature>
<keyword evidence="1" id="KW-1133">Transmembrane helix</keyword>
<accession>A0A6I4SYK2</accession>
<reference evidence="2 3" key="1">
    <citation type="submission" date="2019-12" db="EMBL/GenBank/DDBJ databases">
        <title>Genomic-based taxomic classification of the family Erythrobacteraceae.</title>
        <authorList>
            <person name="Xu L."/>
        </authorList>
    </citation>
    <scope>NUCLEOTIDE SEQUENCE [LARGE SCALE GENOMIC DNA]</scope>
    <source>
        <strain evidence="2 3">MCCC 1K01500</strain>
    </source>
</reference>
<organism evidence="2 3">
    <name type="scientific">Croceibacterium salegens</name>
    <dbReference type="NCBI Taxonomy" id="1737568"/>
    <lineage>
        <taxon>Bacteria</taxon>
        <taxon>Pseudomonadati</taxon>
        <taxon>Pseudomonadota</taxon>
        <taxon>Alphaproteobacteria</taxon>
        <taxon>Sphingomonadales</taxon>
        <taxon>Erythrobacteraceae</taxon>
        <taxon>Croceibacterium</taxon>
    </lineage>
</organism>
<dbReference type="Proteomes" id="UP000433652">
    <property type="component" value="Unassembled WGS sequence"/>
</dbReference>
<dbReference type="EMBL" id="WTYM01000052">
    <property type="protein sequence ID" value="MXO60449.1"/>
    <property type="molecule type" value="Genomic_DNA"/>
</dbReference>
<protein>
    <submittedName>
        <fullName evidence="2">Uncharacterized protein</fullName>
    </submittedName>
</protein>
<proteinExistence type="predicted"/>
<dbReference type="RefSeq" id="WP_159796327.1">
    <property type="nucleotide sequence ID" value="NZ_WTYM01000052.1"/>
</dbReference>
<evidence type="ECO:0000313" key="2">
    <source>
        <dbReference type="EMBL" id="MXO60449.1"/>
    </source>
</evidence>
<name>A0A6I4SYK2_9SPHN</name>
<sequence length="69" mass="7350">MLAPTAFLIPLTMWDRDVIFLIPLTFIASVFVGGLSAAGDSSRQWGLHGLIAGVVALAASIFAIFRMVD</sequence>
<comment type="caution">
    <text evidence="2">The sequence shown here is derived from an EMBL/GenBank/DDBJ whole genome shotgun (WGS) entry which is preliminary data.</text>
</comment>
<dbReference type="AlphaFoldDB" id="A0A6I4SYK2"/>
<gene>
    <name evidence="2" type="ORF">GRI89_12965</name>
</gene>
<feature type="transmembrane region" description="Helical" evidence="1">
    <location>
        <begin position="18"/>
        <end position="39"/>
    </location>
</feature>
<keyword evidence="1" id="KW-0812">Transmembrane</keyword>
<keyword evidence="3" id="KW-1185">Reference proteome</keyword>
<keyword evidence="1" id="KW-0472">Membrane</keyword>